<reference evidence="1" key="2">
    <citation type="journal article" date="2022" name="New Phytol.">
        <title>Evolutionary transition to the ectomycorrhizal habit in the genomes of a hyperdiverse lineage of mushroom-forming fungi.</title>
        <authorList>
            <person name="Looney B."/>
            <person name="Miyauchi S."/>
            <person name="Morin E."/>
            <person name="Drula E."/>
            <person name="Courty P.E."/>
            <person name="Kohler A."/>
            <person name="Kuo A."/>
            <person name="LaButti K."/>
            <person name="Pangilinan J."/>
            <person name="Lipzen A."/>
            <person name="Riley R."/>
            <person name="Andreopoulos W."/>
            <person name="He G."/>
            <person name="Johnson J."/>
            <person name="Nolan M."/>
            <person name="Tritt A."/>
            <person name="Barry K.W."/>
            <person name="Grigoriev I.V."/>
            <person name="Nagy L.G."/>
            <person name="Hibbett D."/>
            <person name="Henrissat B."/>
            <person name="Matheny P.B."/>
            <person name="Labbe J."/>
            <person name="Martin F.M."/>
        </authorList>
    </citation>
    <scope>NUCLEOTIDE SEQUENCE</scope>
    <source>
        <strain evidence="1">HHB10654</strain>
    </source>
</reference>
<protein>
    <submittedName>
        <fullName evidence="1">Uncharacterized protein</fullName>
    </submittedName>
</protein>
<accession>A0ACB8SDN0</accession>
<organism evidence="1 2">
    <name type="scientific">Artomyces pyxidatus</name>
    <dbReference type="NCBI Taxonomy" id="48021"/>
    <lineage>
        <taxon>Eukaryota</taxon>
        <taxon>Fungi</taxon>
        <taxon>Dikarya</taxon>
        <taxon>Basidiomycota</taxon>
        <taxon>Agaricomycotina</taxon>
        <taxon>Agaricomycetes</taxon>
        <taxon>Russulales</taxon>
        <taxon>Auriscalpiaceae</taxon>
        <taxon>Artomyces</taxon>
    </lineage>
</organism>
<proteinExistence type="predicted"/>
<keyword evidence="2" id="KW-1185">Reference proteome</keyword>
<gene>
    <name evidence="1" type="ORF">BV25DRAFT_1922505</name>
</gene>
<comment type="caution">
    <text evidence="1">The sequence shown here is derived from an EMBL/GenBank/DDBJ whole genome shotgun (WGS) entry which is preliminary data.</text>
</comment>
<evidence type="ECO:0000313" key="2">
    <source>
        <dbReference type="Proteomes" id="UP000814140"/>
    </source>
</evidence>
<reference evidence="1" key="1">
    <citation type="submission" date="2021-03" db="EMBL/GenBank/DDBJ databases">
        <authorList>
            <consortium name="DOE Joint Genome Institute"/>
            <person name="Ahrendt S."/>
            <person name="Looney B.P."/>
            <person name="Miyauchi S."/>
            <person name="Morin E."/>
            <person name="Drula E."/>
            <person name="Courty P.E."/>
            <person name="Chicoki N."/>
            <person name="Fauchery L."/>
            <person name="Kohler A."/>
            <person name="Kuo A."/>
            <person name="Labutti K."/>
            <person name="Pangilinan J."/>
            <person name="Lipzen A."/>
            <person name="Riley R."/>
            <person name="Andreopoulos W."/>
            <person name="He G."/>
            <person name="Johnson J."/>
            <person name="Barry K.W."/>
            <person name="Grigoriev I.V."/>
            <person name="Nagy L."/>
            <person name="Hibbett D."/>
            <person name="Henrissat B."/>
            <person name="Matheny P.B."/>
            <person name="Labbe J."/>
            <person name="Martin F."/>
        </authorList>
    </citation>
    <scope>NUCLEOTIDE SEQUENCE</scope>
    <source>
        <strain evidence="1">HHB10654</strain>
    </source>
</reference>
<dbReference type="Proteomes" id="UP000814140">
    <property type="component" value="Unassembled WGS sequence"/>
</dbReference>
<dbReference type="EMBL" id="MU277373">
    <property type="protein sequence ID" value="KAI0054639.1"/>
    <property type="molecule type" value="Genomic_DNA"/>
</dbReference>
<evidence type="ECO:0000313" key="1">
    <source>
        <dbReference type="EMBL" id="KAI0054639.1"/>
    </source>
</evidence>
<name>A0ACB8SDN0_9AGAM</name>
<sequence length="512" mass="54713">MSRTTRSKRVFSPYTVEDPPAGTSAAFVVAGLDFGVLVEHILEATDAYEANRPHSFPSLTTSKSPDAPSSHPSTRGPSISSAAPTYASSPPSGASHAPSSRAATLITFPARSNAPHALSIAPAAPSSLRAPSHAPFNGREPRDTPPAPRIEACDPHGDAAQARHPAIAIECNAAARRPQAPAPGPPPPSTQRLGPQSHIGATARHHEGAAAYTQHTCPPQQSERTPCAGQPMRRWDGNAADGLGLPGQEARLSLANKHGKLKRQRKKAAATVLTAGRLVDYKMCEGVLHKHTTPKPHNVQMLAVKHPHAKGAWVGKTQRAARGPQGLNDRLVQGYDVLQWDGREWSVAKKFADVRGRMNPSPSETSHQRGKYVALRAGVSYGGGQTPQNMDAGRHATLVQEPLEDPNVQRISGFANSSLAVGAPNLCKHYEENALKVLDCDPTFEFPFNNSVHAAVTFNLGPPTITAAACRQRQPPLRCEFRWARAQELFSTYGTLEDDIRCAFGTGAPQSN</sequence>